<sequence>MFIKSILIASFAAVGLAAPLVTRANPCFVTGKAALPAEVADGLSTLAKSITCNNKVQVTTGVPDVTSGGISFSSIDFQKSKSSPLGFALATFKTPADPKAADLNLLQNQLNVYLAVESGVRSQTSGSSILNKLKGPKFFLQFQIARANQALGKKVSAAGTVEHQLGKVLKNVPGATAAEKAQVQALAKVV</sequence>
<keyword evidence="4" id="KW-1185">Reference proteome</keyword>
<dbReference type="OrthoDB" id="2497581at2759"/>
<dbReference type="Pfam" id="PF23631">
    <property type="entry name" value="DUF7143"/>
    <property type="match status" value="1"/>
</dbReference>
<name>A0A067SKJ2_GALM3</name>
<dbReference type="HOGENOM" id="CLU_120582_0_0_1"/>
<dbReference type="EMBL" id="KL142392">
    <property type="protein sequence ID" value="KDR71430.1"/>
    <property type="molecule type" value="Genomic_DNA"/>
</dbReference>
<evidence type="ECO:0000256" key="1">
    <source>
        <dbReference type="SAM" id="SignalP"/>
    </source>
</evidence>
<gene>
    <name evidence="3" type="ORF">GALMADRAFT_253743</name>
</gene>
<reference evidence="4" key="1">
    <citation type="journal article" date="2014" name="Proc. Natl. Acad. Sci. U.S.A.">
        <title>Extensive sampling of basidiomycete genomes demonstrates inadequacy of the white-rot/brown-rot paradigm for wood decay fungi.</title>
        <authorList>
            <person name="Riley R."/>
            <person name="Salamov A.A."/>
            <person name="Brown D.W."/>
            <person name="Nagy L.G."/>
            <person name="Floudas D."/>
            <person name="Held B.W."/>
            <person name="Levasseur A."/>
            <person name="Lombard V."/>
            <person name="Morin E."/>
            <person name="Otillar R."/>
            <person name="Lindquist E.A."/>
            <person name="Sun H."/>
            <person name="LaButti K.M."/>
            <person name="Schmutz J."/>
            <person name="Jabbour D."/>
            <person name="Luo H."/>
            <person name="Baker S.E."/>
            <person name="Pisabarro A.G."/>
            <person name="Walton J.D."/>
            <person name="Blanchette R.A."/>
            <person name="Henrissat B."/>
            <person name="Martin F."/>
            <person name="Cullen D."/>
            <person name="Hibbett D.S."/>
            <person name="Grigoriev I.V."/>
        </authorList>
    </citation>
    <scope>NUCLEOTIDE SEQUENCE [LARGE SCALE GENOMIC DNA]</scope>
    <source>
        <strain evidence="4">CBS 339.88</strain>
    </source>
</reference>
<feature type="chain" id="PRO_5001649005" description="DUF7143 domain-containing protein" evidence="1">
    <location>
        <begin position="18"/>
        <end position="190"/>
    </location>
</feature>
<dbReference type="Proteomes" id="UP000027222">
    <property type="component" value="Unassembled WGS sequence"/>
</dbReference>
<evidence type="ECO:0000313" key="4">
    <source>
        <dbReference type="Proteomes" id="UP000027222"/>
    </source>
</evidence>
<feature type="signal peptide" evidence="1">
    <location>
        <begin position="1"/>
        <end position="17"/>
    </location>
</feature>
<proteinExistence type="predicted"/>
<keyword evidence="1" id="KW-0732">Signal</keyword>
<dbReference type="PANTHER" id="PTHR37592">
    <property type="match status" value="1"/>
</dbReference>
<evidence type="ECO:0000313" key="3">
    <source>
        <dbReference type="EMBL" id="KDR71430.1"/>
    </source>
</evidence>
<feature type="domain" description="DUF7143" evidence="2">
    <location>
        <begin position="29"/>
        <end position="189"/>
    </location>
</feature>
<protein>
    <recommendedName>
        <fullName evidence="2">DUF7143 domain-containing protein</fullName>
    </recommendedName>
</protein>
<organism evidence="3 4">
    <name type="scientific">Galerina marginata (strain CBS 339.88)</name>
    <dbReference type="NCBI Taxonomy" id="685588"/>
    <lineage>
        <taxon>Eukaryota</taxon>
        <taxon>Fungi</taxon>
        <taxon>Dikarya</taxon>
        <taxon>Basidiomycota</taxon>
        <taxon>Agaricomycotina</taxon>
        <taxon>Agaricomycetes</taxon>
        <taxon>Agaricomycetidae</taxon>
        <taxon>Agaricales</taxon>
        <taxon>Agaricineae</taxon>
        <taxon>Strophariaceae</taxon>
        <taxon>Galerina</taxon>
    </lineage>
</organism>
<dbReference type="PANTHER" id="PTHR37592:SF1">
    <property type="match status" value="1"/>
</dbReference>
<accession>A0A067SKJ2</accession>
<dbReference type="AlphaFoldDB" id="A0A067SKJ2"/>
<dbReference type="InterPro" id="IPR055567">
    <property type="entry name" value="DUF7143"/>
</dbReference>
<evidence type="ECO:0000259" key="2">
    <source>
        <dbReference type="Pfam" id="PF23631"/>
    </source>
</evidence>